<dbReference type="Proteomes" id="UP000436006">
    <property type="component" value="Unassembled WGS sequence"/>
</dbReference>
<evidence type="ECO:0000313" key="2">
    <source>
        <dbReference type="Proteomes" id="UP000436006"/>
    </source>
</evidence>
<accession>A0A7K1SBM8</accession>
<dbReference type="EMBL" id="WPIN01000005">
    <property type="protein sequence ID" value="MVM31190.1"/>
    <property type="molecule type" value="Genomic_DNA"/>
</dbReference>
<proteinExistence type="predicted"/>
<keyword evidence="2" id="KW-1185">Reference proteome</keyword>
<name>A0A7K1SBM8_9BACT</name>
<dbReference type="RefSeq" id="WP_157585840.1">
    <property type="nucleotide sequence ID" value="NZ_WPIN01000005.1"/>
</dbReference>
<sequence length="135" mass="15294">MDNKDTLQAQDHDLCISLLLNTNSAVSNISNATIVYWALRDYKLDKLKYIIKYHAESVGGASGLEDAADMWNEILSIEALQVEITDKAIELAEKNYWKAEQLRNPSDYAKTKLGHTESKARMLADYLEEFKIAIP</sequence>
<organism evidence="1 2">
    <name type="scientific">Spirosoma arboris</name>
    <dbReference type="NCBI Taxonomy" id="2682092"/>
    <lineage>
        <taxon>Bacteria</taxon>
        <taxon>Pseudomonadati</taxon>
        <taxon>Bacteroidota</taxon>
        <taxon>Cytophagia</taxon>
        <taxon>Cytophagales</taxon>
        <taxon>Cytophagaceae</taxon>
        <taxon>Spirosoma</taxon>
    </lineage>
</organism>
<protein>
    <submittedName>
        <fullName evidence="1">Uncharacterized protein</fullName>
    </submittedName>
</protein>
<comment type="caution">
    <text evidence="1">The sequence shown here is derived from an EMBL/GenBank/DDBJ whole genome shotgun (WGS) entry which is preliminary data.</text>
</comment>
<evidence type="ECO:0000313" key="1">
    <source>
        <dbReference type="EMBL" id="MVM31190.1"/>
    </source>
</evidence>
<gene>
    <name evidence="1" type="ORF">GO755_14200</name>
</gene>
<reference evidence="1 2" key="1">
    <citation type="submission" date="2019-12" db="EMBL/GenBank/DDBJ databases">
        <title>Spirosoma sp. HMF4905 genome sequencing and assembly.</title>
        <authorList>
            <person name="Kang H."/>
            <person name="Cha I."/>
            <person name="Kim H."/>
            <person name="Joh K."/>
        </authorList>
    </citation>
    <scope>NUCLEOTIDE SEQUENCE [LARGE SCALE GENOMIC DNA]</scope>
    <source>
        <strain evidence="1 2">HMF4905</strain>
    </source>
</reference>
<dbReference type="AlphaFoldDB" id="A0A7K1SBM8"/>